<organism evidence="2 3">
    <name type="scientific">Paenibacillus swuensis</name>
    <dbReference type="NCBI Taxonomy" id="1178515"/>
    <lineage>
        <taxon>Bacteria</taxon>
        <taxon>Bacillati</taxon>
        <taxon>Bacillota</taxon>
        <taxon>Bacilli</taxon>
        <taxon>Bacillales</taxon>
        <taxon>Paenibacillaceae</taxon>
        <taxon>Paenibacillus</taxon>
    </lineage>
</organism>
<evidence type="ECO:0000313" key="2">
    <source>
        <dbReference type="EMBL" id="ANE48089.1"/>
    </source>
</evidence>
<dbReference type="Proteomes" id="UP000076927">
    <property type="component" value="Chromosome"/>
</dbReference>
<keyword evidence="1" id="KW-0472">Membrane</keyword>
<keyword evidence="1" id="KW-0812">Transmembrane</keyword>
<dbReference type="AlphaFoldDB" id="A0A172TLY8"/>
<accession>A0A172TLY8</accession>
<gene>
    <name evidence="2" type="ORF">SY83_19340</name>
</gene>
<sequence length="97" mass="10882">MYGKQRIWFYIIIGLMVIGVLTQIASLLLPIIIIGGVLLLYKFPPSSFKNSKGGIGAIFRKNKGPIQMNKAKTKRANPFYVIKGNKKDSEDDPPTYH</sequence>
<evidence type="ECO:0000313" key="3">
    <source>
        <dbReference type="Proteomes" id="UP000076927"/>
    </source>
</evidence>
<dbReference type="EMBL" id="CP011388">
    <property type="protein sequence ID" value="ANE48089.1"/>
    <property type="molecule type" value="Genomic_DNA"/>
</dbReference>
<dbReference type="RefSeq" id="WP_068609510.1">
    <property type="nucleotide sequence ID" value="NZ_CP011388.1"/>
</dbReference>
<evidence type="ECO:0000256" key="1">
    <source>
        <dbReference type="SAM" id="Phobius"/>
    </source>
</evidence>
<protein>
    <submittedName>
        <fullName evidence="2">Uncharacterized protein</fullName>
    </submittedName>
</protein>
<name>A0A172TLY8_9BACL</name>
<keyword evidence="3" id="KW-1185">Reference proteome</keyword>
<dbReference type="STRING" id="1178515.SY83_19340"/>
<reference evidence="2 3" key="1">
    <citation type="submission" date="2015-01" db="EMBL/GenBank/DDBJ databases">
        <title>Paenibacillus swuensis/DY6/whole genome sequencing.</title>
        <authorList>
            <person name="Kim M.K."/>
            <person name="Srinivasan S."/>
            <person name="Lee J.-J."/>
        </authorList>
    </citation>
    <scope>NUCLEOTIDE SEQUENCE [LARGE SCALE GENOMIC DNA]</scope>
    <source>
        <strain evidence="2 3">DY6</strain>
    </source>
</reference>
<keyword evidence="1" id="KW-1133">Transmembrane helix</keyword>
<proteinExistence type="predicted"/>
<dbReference type="PATRIC" id="fig|1178515.4.peg.3909"/>
<dbReference type="KEGG" id="pswu:SY83_19340"/>
<feature type="transmembrane region" description="Helical" evidence="1">
    <location>
        <begin position="7"/>
        <end position="40"/>
    </location>
</feature>